<evidence type="ECO:0000313" key="2">
    <source>
        <dbReference type="Proteomes" id="UP000004221"/>
    </source>
</evidence>
<evidence type="ECO:0000313" key="1">
    <source>
        <dbReference type="EMBL" id="CCF85533.1"/>
    </source>
</evidence>
<dbReference type="EMBL" id="CAGS01000460">
    <property type="protein sequence ID" value="CCF85533.1"/>
    <property type="molecule type" value="Genomic_DNA"/>
</dbReference>
<gene>
    <name evidence="1" type="ORF">NITHO_5120004</name>
</gene>
<dbReference type="AlphaFoldDB" id="I4ELH1"/>
<sequence length="41" mass="4589">MSCSRADWMVFMSLPLFIPALPASVGIVTFSKKRIPYLQVS</sequence>
<dbReference type="Proteomes" id="UP000004221">
    <property type="component" value="Unassembled WGS sequence"/>
</dbReference>
<keyword evidence="2" id="KW-1185">Reference proteome</keyword>
<protein>
    <submittedName>
        <fullName evidence="1">Uncharacterized protein</fullName>
    </submittedName>
</protein>
<organism evidence="1 2">
    <name type="scientific">Nitrolancea hollandica Lb</name>
    <dbReference type="NCBI Taxonomy" id="1129897"/>
    <lineage>
        <taxon>Bacteria</taxon>
        <taxon>Pseudomonadati</taxon>
        <taxon>Thermomicrobiota</taxon>
        <taxon>Thermomicrobia</taxon>
        <taxon>Sphaerobacterales</taxon>
        <taxon>Sphaerobacterineae</taxon>
        <taxon>Sphaerobacteraceae</taxon>
        <taxon>Nitrolancea</taxon>
    </lineage>
</organism>
<proteinExistence type="predicted"/>
<name>I4ELH1_9BACT</name>
<comment type="caution">
    <text evidence="1">The sequence shown here is derived from an EMBL/GenBank/DDBJ whole genome shotgun (WGS) entry which is preliminary data.</text>
</comment>
<reference evidence="1 2" key="1">
    <citation type="journal article" date="2012" name="ISME J.">
        <title>Nitrification expanded: discovery, physiology and genomics of a nitrite-oxidizing bacterium from the phylum Chloroflexi.</title>
        <authorList>
            <person name="Sorokin D.Y."/>
            <person name="Lucker S."/>
            <person name="Vejmelkova D."/>
            <person name="Kostrikina N.A."/>
            <person name="Kleerebezem R."/>
            <person name="Rijpstra W.I."/>
            <person name="Damste J.S."/>
            <person name="Le Paslier D."/>
            <person name="Muyzer G."/>
            <person name="Wagner M."/>
            <person name="van Loosdrecht M.C."/>
            <person name="Daims H."/>
        </authorList>
    </citation>
    <scope>NUCLEOTIDE SEQUENCE [LARGE SCALE GENOMIC DNA]</scope>
    <source>
        <strain evidence="2">none</strain>
    </source>
</reference>
<accession>I4ELH1</accession>